<name>A0ABP9YZC8_9FUNG</name>
<dbReference type="InterPro" id="IPR011993">
    <property type="entry name" value="PH-like_dom_sf"/>
</dbReference>
<feature type="region of interest" description="Disordered" evidence="1">
    <location>
        <begin position="704"/>
        <end position="731"/>
    </location>
</feature>
<feature type="compositionally biased region" description="Polar residues" evidence="1">
    <location>
        <begin position="607"/>
        <end position="616"/>
    </location>
</feature>
<feature type="region of interest" description="Disordered" evidence="1">
    <location>
        <begin position="596"/>
        <end position="637"/>
    </location>
</feature>
<reference evidence="3 4" key="1">
    <citation type="submission" date="2024-04" db="EMBL/GenBank/DDBJ databases">
        <title>genome sequences of Mucor flavus KT1a and Helicostylum pulchrum KT1b strains isolated from the surface of a dry-aged beef.</title>
        <authorList>
            <person name="Toyotome T."/>
            <person name="Hosono M."/>
            <person name="Torimaru M."/>
            <person name="Fukuda K."/>
            <person name="Mikami N."/>
        </authorList>
    </citation>
    <scope>NUCLEOTIDE SEQUENCE [LARGE SCALE GENOMIC DNA]</scope>
    <source>
        <strain evidence="3 4">KT1a</strain>
    </source>
</reference>
<feature type="compositionally biased region" description="Basic and acidic residues" evidence="1">
    <location>
        <begin position="617"/>
        <end position="626"/>
    </location>
</feature>
<feature type="region of interest" description="Disordered" evidence="1">
    <location>
        <begin position="96"/>
        <end position="127"/>
    </location>
</feature>
<gene>
    <name evidence="3" type="ORF">MFLAVUS_005653</name>
</gene>
<dbReference type="EMBL" id="BAABUK010000012">
    <property type="protein sequence ID" value="GAA5812203.1"/>
    <property type="molecule type" value="Genomic_DNA"/>
</dbReference>
<evidence type="ECO:0000313" key="3">
    <source>
        <dbReference type="EMBL" id="GAA5812203.1"/>
    </source>
</evidence>
<feature type="compositionally biased region" description="Polar residues" evidence="1">
    <location>
        <begin position="771"/>
        <end position="783"/>
    </location>
</feature>
<dbReference type="InterPro" id="IPR046868">
    <property type="entry name" value="BAR_4"/>
</dbReference>
<sequence length="858" mass="96229">MTDIQPPPRRPHKSRLRSLPSIERISTGSSILDEERSISPYSADSPGSLSSPTPSINSILSPPERGKYRSRFTEHFESKKEDSIYYEYILKSPKRPEPLKSSKSLNTVTALSTKKHSRVHRSSISTNSSDELNLPLDHLMTTSTAPVKRVPLTSSLSTPLQISTTVIQPRKFGSNGSVLTNQSTTKLTSIAAPMSLNRADTIITRLESWSAFLKSVINWVEEVSKINLTSSRGYYQRAYPYLDESFAISTTTTTNPHDTSSTTLVQQNINQSILTIQTGFQVLTMQIAAEQQEFSKSLDRDYLPGLKKLRKECKEKIHRLKTDHTLFLDELLRRAEVTRSKMTHLSRCCKQADKAKGQLEMDPWVANLLVLRQLKKEVDEENRLRLLMIPIQKEAQCFEKRLLELVKPTIQHCYETLAPGAWDGSDDKDAAPFQLLMDQVMPTYEWSQFVELQKKDFVKENNPTKDYLKINYPNKFHPMVMTLLKGGYLHQFTMDDKVSPEKTLYIPSTTIIPSIDISHISNPDQKYVLENMSLDQSNTFEVCKPASNVLQRDKVALFRTSNREELVTWSRLLIHFSSGASLSSLGMNANSKELLHSQEDAEEPEFTQHSNEVATDSTREIAEHSSARSLRSVGTQESFNEPLAMNKKRAILRNSRPPVTRAMSISTEDGLRTPTATSFQAQYFLPEESDIKNNTDAESFVTAHLEDDESDDEEEEDAEDKSHPVITNDYFIVPHSEPKVDTDAISIASNSTAKGPSSTRPNDSPVRASTPEPTTGRRSPSIASTAFDDAQSSLYFSSGSAPNSPTLSNRSSIVSIPDFNLVPEATSTDVSDQQEPSTHTQLSAAQLYKATLKMDLDD</sequence>
<dbReference type="Gene3D" id="1.20.1270.60">
    <property type="entry name" value="Arfaptin homology (AH) domain/BAR domain"/>
    <property type="match status" value="1"/>
</dbReference>
<feature type="compositionally biased region" description="Polar residues" evidence="1">
    <location>
        <begin position="101"/>
        <end position="112"/>
    </location>
</feature>
<feature type="compositionally biased region" description="Polar residues" evidence="1">
    <location>
        <begin position="749"/>
        <end position="762"/>
    </location>
</feature>
<dbReference type="Pfam" id="PF20400">
    <property type="entry name" value="BAR_4"/>
    <property type="match status" value="1"/>
</dbReference>
<dbReference type="PANTHER" id="PTHR31941">
    <property type="entry name" value="CYTOSKELETAL SIGNALING PROTEIN SLM1"/>
    <property type="match status" value="1"/>
</dbReference>
<comment type="caution">
    <text evidence="3">The sequence shown here is derived from an EMBL/GenBank/DDBJ whole genome shotgun (WGS) entry which is preliminary data.</text>
</comment>
<keyword evidence="4" id="KW-1185">Reference proteome</keyword>
<proteinExistence type="predicted"/>
<accession>A0ABP9YZC8</accession>
<dbReference type="Proteomes" id="UP001473302">
    <property type="component" value="Unassembled WGS sequence"/>
</dbReference>
<organism evidence="3 4">
    <name type="scientific">Mucor flavus</name>
    <dbReference type="NCBI Taxonomy" id="439312"/>
    <lineage>
        <taxon>Eukaryota</taxon>
        <taxon>Fungi</taxon>
        <taxon>Fungi incertae sedis</taxon>
        <taxon>Mucoromycota</taxon>
        <taxon>Mucoromycotina</taxon>
        <taxon>Mucoromycetes</taxon>
        <taxon>Mucorales</taxon>
        <taxon>Mucorineae</taxon>
        <taxon>Mucoraceae</taxon>
        <taxon>Mucor</taxon>
    </lineage>
</organism>
<feature type="region of interest" description="Disordered" evidence="1">
    <location>
        <begin position="749"/>
        <end position="783"/>
    </location>
</feature>
<evidence type="ECO:0000259" key="2">
    <source>
        <dbReference type="Pfam" id="PF20400"/>
    </source>
</evidence>
<evidence type="ECO:0000313" key="4">
    <source>
        <dbReference type="Proteomes" id="UP001473302"/>
    </source>
</evidence>
<feature type="domain" description="SLM1/RGC1-like BAR-like" evidence="2">
    <location>
        <begin position="272"/>
        <end position="451"/>
    </location>
</feature>
<protein>
    <recommendedName>
        <fullName evidence="2">SLM1/RGC1-like BAR-like domain-containing protein</fullName>
    </recommendedName>
</protein>
<feature type="compositionally biased region" description="Acidic residues" evidence="1">
    <location>
        <begin position="706"/>
        <end position="719"/>
    </location>
</feature>
<dbReference type="PANTHER" id="PTHR31941:SF1">
    <property type="entry name" value="CYTOSKELETAL SIGNALING PROTEIN SLM1"/>
    <property type="match status" value="1"/>
</dbReference>
<evidence type="ECO:0000256" key="1">
    <source>
        <dbReference type="SAM" id="MobiDB-lite"/>
    </source>
</evidence>
<dbReference type="Gene3D" id="2.30.29.30">
    <property type="entry name" value="Pleckstrin-homology domain (PH domain)/Phosphotyrosine-binding domain (PTB)"/>
    <property type="match status" value="1"/>
</dbReference>
<feature type="region of interest" description="Disordered" evidence="1">
    <location>
        <begin position="1"/>
        <end position="66"/>
    </location>
</feature>
<feature type="compositionally biased region" description="Polar residues" evidence="1">
    <location>
        <begin position="39"/>
        <end position="60"/>
    </location>
</feature>
<dbReference type="InterPro" id="IPR027267">
    <property type="entry name" value="AH/BAR_dom_sf"/>
</dbReference>
<feature type="compositionally biased region" description="Polar residues" evidence="1">
    <location>
        <begin position="627"/>
        <end position="637"/>
    </location>
</feature>